<feature type="region of interest" description="Disordered" evidence="7">
    <location>
        <begin position="680"/>
        <end position="721"/>
    </location>
</feature>
<dbReference type="InterPro" id="IPR040457">
    <property type="entry name" value="GCP_C"/>
</dbReference>
<keyword evidence="11" id="KW-1185">Reference proteome</keyword>
<keyword evidence="5 6" id="KW-0206">Cytoskeleton</keyword>
<dbReference type="EMBL" id="JANBPT010000538">
    <property type="protein sequence ID" value="KAJ1917541.1"/>
    <property type="molecule type" value="Genomic_DNA"/>
</dbReference>
<evidence type="ECO:0000256" key="7">
    <source>
        <dbReference type="SAM" id="MobiDB-lite"/>
    </source>
</evidence>
<feature type="compositionally biased region" description="Low complexity" evidence="7">
    <location>
        <begin position="593"/>
        <end position="606"/>
    </location>
</feature>
<dbReference type="Gene3D" id="1.20.120.1900">
    <property type="entry name" value="Gamma-tubulin complex, C-terminal domain"/>
    <property type="match status" value="1"/>
</dbReference>
<keyword evidence="3 6" id="KW-0963">Cytoplasm</keyword>
<dbReference type="Pfam" id="PF04130">
    <property type="entry name" value="GCP_C_terminal"/>
    <property type="match status" value="1"/>
</dbReference>
<dbReference type="GO" id="GO:0031122">
    <property type="term" value="P:cytoplasmic microtubule organization"/>
    <property type="evidence" value="ECO:0007669"/>
    <property type="project" value="TreeGrafter"/>
</dbReference>
<evidence type="ECO:0000256" key="3">
    <source>
        <dbReference type="ARBA" id="ARBA00022490"/>
    </source>
</evidence>
<dbReference type="Proteomes" id="UP001150569">
    <property type="component" value="Unassembled WGS sequence"/>
</dbReference>
<feature type="domain" description="Gamma tubulin complex component protein N-terminal" evidence="9">
    <location>
        <begin position="2"/>
        <end position="308"/>
    </location>
</feature>
<evidence type="ECO:0000256" key="2">
    <source>
        <dbReference type="ARBA" id="ARBA00010337"/>
    </source>
</evidence>
<dbReference type="GO" id="GO:0051321">
    <property type="term" value="P:meiotic cell cycle"/>
    <property type="evidence" value="ECO:0007669"/>
    <property type="project" value="TreeGrafter"/>
</dbReference>
<dbReference type="GO" id="GO:0051225">
    <property type="term" value="P:spindle assembly"/>
    <property type="evidence" value="ECO:0007669"/>
    <property type="project" value="TreeGrafter"/>
</dbReference>
<dbReference type="InterPro" id="IPR041470">
    <property type="entry name" value="GCP_N"/>
</dbReference>
<dbReference type="InterPro" id="IPR042241">
    <property type="entry name" value="GCP_C_sf"/>
</dbReference>
<evidence type="ECO:0000313" key="11">
    <source>
        <dbReference type="Proteomes" id="UP001150569"/>
    </source>
</evidence>
<feature type="domain" description="Gamma tubulin complex component C-terminal" evidence="8">
    <location>
        <begin position="400"/>
        <end position="909"/>
    </location>
</feature>
<dbReference type="OrthoDB" id="1608002at2759"/>
<evidence type="ECO:0000313" key="10">
    <source>
        <dbReference type="EMBL" id="KAJ1917541.1"/>
    </source>
</evidence>
<accession>A0A9W8DPN6</accession>
<evidence type="ECO:0000259" key="8">
    <source>
        <dbReference type="Pfam" id="PF04130"/>
    </source>
</evidence>
<dbReference type="PANTHER" id="PTHR19302:SF27">
    <property type="entry name" value="GAMMA-TUBULIN COMPLEX COMPONENT 4"/>
    <property type="match status" value="1"/>
</dbReference>
<dbReference type="GO" id="GO:0005874">
    <property type="term" value="C:microtubule"/>
    <property type="evidence" value="ECO:0007669"/>
    <property type="project" value="UniProtKB-KW"/>
</dbReference>
<name>A0A9W8DPN6_9FUNG</name>
<reference evidence="10" key="1">
    <citation type="submission" date="2022-07" db="EMBL/GenBank/DDBJ databases">
        <title>Phylogenomic reconstructions and comparative analyses of Kickxellomycotina fungi.</title>
        <authorList>
            <person name="Reynolds N.K."/>
            <person name="Stajich J.E."/>
            <person name="Barry K."/>
            <person name="Grigoriev I.V."/>
            <person name="Crous P."/>
            <person name="Smith M.E."/>
        </authorList>
    </citation>
    <scope>NUCLEOTIDE SEQUENCE</scope>
    <source>
        <strain evidence="10">RSA 861</strain>
    </source>
</reference>
<evidence type="ECO:0000259" key="9">
    <source>
        <dbReference type="Pfam" id="PF17681"/>
    </source>
</evidence>
<keyword evidence="4 6" id="KW-0493">Microtubule</keyword>
<dbReference type="AlphaFoldDB" id="A0A9W8DPN6"/>
<dbReference type="GO" id="GO:0000930">
    <property type="term" value="C:gamma-tubulin complex"/>
    <property type="evidence" value="ECO:0007669"/>
    <property type="project" value="TreeGrafter"/>
</dbReference>
<evidence type="ECO:0000256" key="4">
    <source>
        <dbReference type="ARBA" id="ARBA00022701"/>
    </source>
</evidence>
<sequence>MLHELLFALAGHPGEVFIKTADRLEVSPHFPYLHASEREALNEILQVANAYYDLADFVNHWQSPCRPVGADHQQARSAINLVTPPVVDLDSHAEAPPLQSAFSLYLNSCQRAIQRVILDPYEAHIVDLEARILREEEYTRSATPLSYVRSETEPFHALLTRTLDLVREIQVAYIVREDSTATVAAGAGRGARILDVIRRACDTGIPVVARAMREIYHDCAHVLWNHVIAWTVYGTLVDPSDEFFVVSSTTPSSGNRNGIDLAAESQTAWHGAYLLDETRVPAHMPLATAQSIMFIGKVVATFSGCQGARTYPGTSANSIISGRANGQHDTSSAAGRHNPQGMNSSAPRPLGSSRHLTALQALRDRNVFLDDSIHCHPTFHDIRVDVTRWLWQDLQIGAQLQSNLRDFRRFFLLGQGDLWCNLLDLLSRWGAPASSDRDPVKTASTGGVSSKVASFANLRRDREVRALLPLASGGTASEHDPALDCFTLQVAPLSAASATEAGQRNGDSTGGGNIGVVTPSESLQPFFYHHRLPLQLAYRIPWPLDLLLTYTADIVGYQRIFAQLITLQRTQRRAHRVSALICTLGRRPRPRPSRSTSVISTVSTTSGLPGRPGTVHGRIRPAAPPATSAVVPAAAHDPVEQLVYQLRWQMLQWLDGLTAYYQVDIIDHAHRTLLGALAGGQGGAGRQTWTTGDLQSTDPNDSGNDVTPPTDDLTADGDDGAEDISPLDLNDFQSLHATYLGYLERGLLLRSPPLYRAVHGALQTCESICGAIDRWLTLKTGPGIPDVSPTARHEFETLRGTEAELCRTLQEHQKTLGGHIAFLFRSLRTVSTDKHSERTLPSQFSATSPATDDAALAVDLGIVSISDEIAEGATIASHTMSRASHVLANFHVSKHLNQLLMRLDFNRWFTGPEMSVE</sequence>
<evidence type="ECO:0000256" key="1">
    <source>
        <dbReference type="ARBA" id="ARBA00004267"/>
    </source>
</evidence>
<dbReference type="Pfam" id="PF17681">
    <property type="entry name" value="GCP_N_terminal"/>
    <property type="match status" value="1"/>
</dbReference>
<comment type="similarity">
    <text evidence="2 6">Belongs to the TUBGCP family.</text>
</comment>
<evidence type="ECO:0000256" key="6">
    <source>
        <dbReference type="RuleBase" id="RU363050"/>
    </source>
</evidence>
<dbReference type="InterPro" id="IPR007259">
    <property type="entry name" value="GCP"/>
</dbReference>
<evidence type="ECO:0000256" key="5">
    <source>
        <dbReference type="ARBA" id="ARBA00023212"/>
    </source>
</evidence>
<feature type="region of interest" description="Disordered" evidence="7">
    <location>
        <begin position="586"/>
        <end position="613"/>
    </location>
</feature>
<dbReference type="PANTHER" id="PTHR19302">
    <property type="entry name" value="GAMMA TUBULIN COMPLEX PROTEIN"/>
    <property type="match status" value="1"/>
</dbReference>
<gene>
    <name evidence="10" type="ORF">IWQ60_007757</name>
</gene>
<comment type="subcellular location">
    <subcellularLocation>
        <location evidence="1 6">Cytoplasm</location>
        <location evidence="1 6">Cytoskeleton</location>
        <location evidence="1 6">Microtubule organizing center</location>
    </subcellularLocation>
</comment>
<feature type="compositionally biased region" description="Polar residues" evidence="7">
    <location>
        <begin position="693"/>
        <end position="707"/>
    </location>
</feature>
<organism evidence="10 11">
    <name type="scientific">Tieghemiomyces parasiticus</name>
    <dbReference type="NCBI Taxonomy" id="78921"/>
    <lineage>
        <taxon>Eukaryota</taxon>
        <taxon>Fungi</taxon>
        <taxon>Fungi incertae sedis</taxon>
        <taxon>Zoopagomycota</taxon>
        <taxon>Kickxellomycotina</taxon>
        <taxon>Dimargaritomycetes</taxon>
        <taxon>Dimargaritales</taxon>
        <taxon>Dimargaritaceae</taxon>
        <taxon>Tieghemiomyces</taxon>
    </lineage>
</organism>
<dbReference type="GO" id="GO:0051011">
    <property type="term" value="F:microtubule minus-end binding"/>
    <property type="evidence" value="ECO:0007669"/>
    <property type="project" value="TreeGrafter"/>
</dbReference>
<dbReference type="GO" id="GO:0043015">
    <property type="term" value="F:gamma-tubulin binding"/>
    <property type="evidence" value="ECO:0007669"/>
    <property type="project" value="InterPro"/>
</dbReference>
<protein>
    <recommendedName>
        <fullName evidence="6">Spindle pole body component</fullName>
    </recommendedName>
</protein>
<dbReference type="GO" id="GO:0005816">
    <property type="term" value="C:spindle pole body"/>
    <property type="evidence" value="ECO:0007669"/>
    <property type="project" value="UniProtKB-ARBA"/>
</dbReference>
<comment type="caution">
    <text evidence="10">The sequence shown here is derived from an EMBL/GenBank/DDBJ whole genome shotgun (WGS) entry which is preliminary data.</text>
</comment>
<dbReference type="GO" id="GO:0000278">
    <property type="term" value="P:mitotic cell cycle"/>
    <property type="evidence" value="ECO:0007669"/>
    <property type="project" value="TreeGrafter"/>
</dbReference>
<dbReference type="GO" id="GO:0007020">
    <property type="term" value="P:microtubule nucleation"/>
    <property type="evidence" value="ECO:0007669"/>
    <property type="project" value="InterPro"/>
</dbReference>
<feature type="region of interest" description="Disordered" evidence="7">
    <location>
        <begin position="318"/>
        <end position="350"/>
    </location>
</feature>
<dbReference type="GO" id="GO:0000922">
    <property type="term" value="C:spindle pole"/>
    <property type="evidence" value="ECO:0007669"/>
    <property type="project" value="InterPro"/>
</dbReference>
<proteinExistence type="inferred from homology"/>